<evidence type="ECO:0000313" key="2">
    <source>
        <dbReference type="Proteomes" id="UP000735302"/>
    </source>
</evidence>
<dbReference type="EMBL" id="BLXT01007005">
    <property type="protein sequence ID" value="GFO35888.1"/>
    <property type="molecule type" value="Genomic_DNA"/>
</dbReference>
<dbReference type="SUPFAM" id="SSF56672">
    <property type="entry name" value="DNA/RNA polymerases"/>
    <property type="match status" value="1"/>
</dbReference>
<dbReference type="InterPro" id="IPR043128">
    <property type="entry name" value="Rev_trsase/Diguanyl_cyclase"/>
</dbReference>
<organism evidence="1 2">
    <name type="scientific">Plakobranchus ocellatus</name>
    <dbReference type="NCBI Taxonomy" id="259542"/>
    <lineage>
        <taxon>Eukaryota</taxon>
        <taxon>Metazoa</taxon>
        <taxon>Spiralia</taxon>
        <taxon>Lophotrochozoa</taxon>
        <taxon>Mollusca</taxon>
        <taxon>Gastropoda</taxon>
        <taxon>Heterobranchia</taxon>
        <taxon>Euthyneura</taxon>
        <taxon>Panpulmonata</taxon>
        <taxon>Sacoglossa</taxon>
        <taxon>Placobranchoidea</taxon>
        <taxon>Plakobranchidae</taxon>
        <taxon>Plakobranchus</taxon>
    </lineage>
</organism>
<dbReference type="Gene3D" id="3.30.70.270">
    <property type="match status" value="1"/>
</dbReference>
<gene>
    <name evidence="1" type="ORF">PoB_006239300</name>
</gene>
<dbReference type="PANTHER" id="PTHR33064:SF29">
    <property type="entry name" value="PEPTIDASE A2 DOMAIN-CONTAINING PROTEIN-RELATED"/>
    <property type="match status" value="1"/>
</dbReference>
<dbReference type="PANTHER" id="PTHR33064">
    <property type="entry name" value="POL PROTEIN"/>
    <property type="match status" value="1"/>
</dbReference>
<comment type="caution">
    <text evidence="1">The sequence shown here is derived from an EMBL/GenBank/DDBJ whole genome shotgun (WGS) entry which is preliminary data.</text>
</comment>
<evidence type="ECO:0000313" key="1">
    <source>
        <dbReference type="EMBL" id="GFO35888.1"/>
    </source>
</evidence>
<proteinExistence type="predicted"/>
<dbReference type="InterPro" id="IPR051320">
    <property type="entry name" value="Viral_Replic_Matur_Polypro"/>
</dbReference>
<protein>
    <submittedName>
        <fullName evidence="1">Retrovirus-related pol polyprotein from transposon 17.6</fullName>
    </submittedName>
</protein>
<name>A0AAV4CVJ5_9GAST</name>
<reference evidence="1 2" key="1">
    <citation type="journal article" date="2021" name="Elife">
        <title>Chloroplast acquisition without the gene transfer in kleptoplastic sea slugs, Plakobranchus ocellatus.</title>
        <authorList>
            <person name="Maeda T."/>
            <person name="Takahashi S."/>
            <person name="Yoshida T."/>
            <person name="Shimamura S."/>
            <person name="Takaki Y."/>
            <person name="Nagai Y."/>
            <person name="Toyoda A."/>
            <person name="Suzuki Y."/>
            <person name="Arimoto A."/>
            <person name="Ishii H."/>
            <person name="Satoh N."/>
            <person name="Nishiyama T."/>
            <person name="Hasebe M."/>
            <person name="Maruyama T."/>
            <person name="Minagawa J."/>
            <person name="Obokata J."/>
            <person name="Shigenobu S."/>
        </authorList>
    </citation>
    <scope>NUCLEOTIDE SEQUENCE [LARGE SCALE GENOMIC DNA]</scope>
</reference>
<accession>A0AAV4CVJ5</accession>
<dbReference type="InterPro" id="IPR043502">
    <property type="entry name" value="DNA/RNA_pol_sf"/>
</dbReference>
<dbReference type="Proteomes" id="UP000735302">
    <property type="component" value="Unassembled WGS sequence"/>
</dbReference>
<dbReference type="AlphaFoldDB" id="A0AAV4CVJ5"/>
<keyword evidence="2" id="KW-1185">Reference proteome</keyword>
<sequence>MYTQKPIPLEYGTQKPELKEFMNQEAMTQKPTNPEHASEELSSEETIEQVINIQESTLQVHTIDFLGHRFGKGAIGHQDENVEKVRTAPSPKTMKEVRAFLGLVGYCKKIITSSYAAISDLVRKGQPNPVIWDYAQE</sequence>